<dbReference type="Proteomes" id="UP000544331">
    <property type="component" value="Unassembled WGS sequence"/>
</dbReference>
<dbReference type="OrthoDB" id="1708389at2759"/>
<proteinExistence type="predicted"/>
<organism evidence="2 3">
    <name type="scientific">Fusarium mundagurra</name>
    <dbReference type="NCBI Taxonomy" id="1567541"/>
    <lineage>
        <taxon>Eukaryota</taxon>
        <taxon>Fungi</taxon>
        <taxon>Dikarya</taxon>
        <taxon>Ascomycota</taxon>
        <taxon>Pezizomycotina</taxon>
        <taxon>Sordariomycetes</taxon>
        <taxon>Hypocreomycetidae</taxon>
        <taxon>Hypocreales</taxon>
        <taxon>Nectriaceae</taxon>
        <taxon>Fusarium</taxon>
        <taxon>Fusarium fujikuroi species complex</taxon>
    </lineage>
</organism>
<protein>
    <submittedName>
        <fullName evidence="2">Uncharacterized protein</fullName>
    </submittedName>
</protein>
<sequence length="111" mass="11729">MSEPQSSSVITIMVFVASPEEIRKAVHEEPGAVQDTGGGDHEYPDHESGGKRRGKLLGVVKLVFLAAAKAVIGVSKIRAKTGTVSAKNRVGAASTREEPSIAGPVEFTCRW</sequence>
<evidence type="ECO:0000313" key="3">
    <source>
        <dbReference type="Proteomes" id="UP000544331"/>
    </source>
</evidence>
<gene>
    <name evidence="2" type="ORF">FMUND_8842</name>
</gene>
<keyword evidence="3" id="KW-1185">Reference proteome</keyword>
<name>A0A8H6DBR6_9HYPO</name>
<dbReference type="Pfam" id="PF11696">
    <property type="entry name" value="DUF3292"/>
    <property type="match status" value="1"/>
</dbReference>
<reference evidence="2 3" key="1">
    <citation type="submission" date="2020-05" db="EMBL/GenBank/DDBJ databases">
        <title>Identification and distribution of gene clusters putatively required for synthesis of sphingolipid metabolism inhibitors in phylogenetically diverse species of the filamentous fungus Fusarium.</title>
        <authorList>
            <person name="Kim H.-S."/>
            <person name="Busman M."/>
            <person name="Brown D.W."/>
            <person name="Divon H."/>
            <person name="Uhlig S."/>
            <person name="Proctor R.H."/>
        </authorList>
    </citation>
    <scope>NUCLEOTIDE SEQUENCE [LARGE SCALE GENOMIC DNA]</scope>
    <source>
        <strain evidence="2 3">NRRL 66235</strain>
    </source>
</reference>
<feature type="region of interest" description="Disordered" evidence="1">
    <location>
        <begin position="27"/>
        <end position="50"/>
    </location>
</feature>
<evidence type="ECO:0000313" key="2">
    <source>
        <dbReference type="EMBL" id="KAF5711716.1"/>
    </source>
</evidence>
<dbReference type="EMBL" id="JAAOAN010000299">
    <property type="protein sequence ID" value="KAF5711716.1"/>
    <property type="molecule type" value="Genomic_DNA"/>
</dbReference>
<feature type="compositionally biased region" description="Basic and acidic residues" evidence="1">
    <location>
        <begin position="38"/>
        <end position="50"/>
    </location>
</feature>
<comment type="caution">
    <text evidence="2">The sequence shown here is derived from an EMBL/GenBank/DDBJ whole genome shotgun (WGS) entry which is preliminary data.</text>
</comment>
<evidence type="ECO:0000256" key="1">
    <source>
        <dbReference type="SAM" id="MobiDB-lite"/>
    </source>
</evidence>
<dbReference type="AlphaFoldDB" id="A0A8H6DBR6"/>
<accession>A0A8H6DBR6</accession>
<dbReference type="InterPro" id="IPR021709">
    <property type="entry name" value="DUF3292"/>
</dbReference>